<evidence type="ECO:0008006" key="4">
    <source>
        <dbReference type="Google" id="ProtNLM"/>
    </source>
</evidence>
<evidence type="ECO:0000313" key="2">
    <source>
        <dbReference type="EMBL" id="BDU76744.1"/>
    </source>
</evidence>
<gene>
    <name evidence="2" type="ORF">METESE_17020</name>
</gene>
<protein>
    <recommendedName>
        <fullName evidence="4">Tetratricopeptide repeat protein</fullName>
    </recommendedName>
</protein>
<dbReference type="KEGG" id="msea:METESE_17020"/>
<dbReference type="PROSITE" id="PS50005">
    <property type="entry name" value="TPR"/>
    <property type="match status" value="1"/>
</dbReference>
<name>A0AA48KC34_9BACT</name>
<dbReference type="SUPFAM" id="SSF48452">
    <property type="entry name" value="TPR-like"/>
    <property type="match status" value="1"/>
</dbReference>
<proteinExistence type="predicted"/>
<feature type="repeat" description="TPR" evidence="1">
    <location>
        <begin position="172"/>
        <end position="205"/>
    </location>
</feature>
<evidence type="ECO:0000313" key="3">
    <source>
        <dbReference type="Proteomes" id="UP001228113"/>
    </source>
</evidence>
<keyword evidence="3" id="KW-1185">Reference proteome</keyword>
<accession>A0AA48KC34</accession>
<evidence type="ECO:0000256" key="1">
    <source>
        <dbReference type="PROSITE-ProRule" id="PRU00339"/>
    </source>
</evidence>
<dbReference type="Gene3D" id="1.25.40.10">
    <property type="entry name" value="Tetratricopeptide repeat domain"/>
    <property type="match status" value="1"/>
</dbReference>
<reference evidence="2" key="1">
    <citation type="journal article" date="2023" name="Int. J. Syst. Evol. Microbiol.">
        <title>Mesoterricola silvestris gen. nov., sp. nov., Mesoterricola sediminis sp. nov., Geothrix oryzae sp. nov., Geothrix edaphica sp. nov., Geothrix rubra sp. nov., and Geothrix limicola sp. nov., six novel members of Acidobacteriota isolated from soils.</title>
        <authorList>
            <person name="Itoh H."/>
            <person name="Sugisawa Y."/>
            <person name="Mise K."/>
            <person name="Xu Z."/>
            <person name="Kuniyasu M."/>
            <person name="Ushijima N."/>
            <person name="Kawano K."/>
            <person name="Kobayashi E."/>
            <person name="Shiratori Y."/>
            <person name="Masuda Y."/>
            <person name="Senoo K."/>
        </authorList>
    </citation>
    <scope>NUCLEOTIDE SEQUENCE</scope>
    <source>
        <strain evidence="2">W786</strain>
    </source>
</reference>
<dbReference type="InterPro" id="IPR011990">
    <property type="entry name" value="TPR-like_helical_dom_sf"/>
</dbReference>
<keyword evidence="1" id="KW-0802">TPR repeat</keyword>
<dbReference type="InterPro" id="IPR019734">
    <property type="entry name" value="TPR_rpt"/>
</dbReference>
<sequence>MFVRPALVAYLLCIGAPSLFGQSYGSYDLVPLVSRTGGGPDTDPSAKLKLLDQVLDDLARHAIDYPVHFEEGGAKDRAAKDVVKLSAWLDTLIDVPNPPVYFMKRAAMVGSIGHNLDIPGMAQKADAIFQKWLSMRPDDPAGNQMYGAFLGGVGKAKEAIPFLEKALALGVPQAPYSLGIAYLHVGDKEKATKNLKAYLDKNPDDKKTRDLYDAIASGRVRIRTVTK</sequence>
<organism evidence="2 3">
    <name type="scientific">Mesoterricola sediminis</name>
    <dbReference type="NCBI Taxonomy" id="2927980"/>
    <lineage>
        <taxon>Bacteria</taxon>
        <taxon>Pseudomonadati</taxon>
        <taxon>Acidobacteriota</taxon>
        <taxon>Holophagae</taxon>
        <taxon>Holophagales</taxon>
        <taxon>Holophagaceae</taxon>
        <taxon>Mesoterricola</taxon>
    </lineage>
</organism>
<dbReference type="Proteomes" id="UP001228113">
    <property type="component" value="Chromosome"/>
</dbReference>
<dbReference type="EMBL" id="AP027081">
    <property type="protein sequence ID" value="BDU76744.1"/>
    <property type="molecule type" value="Genomic_DNA"/>
</dbReference>
<dbReference type="AlphaFoldDB" id="A0AA48KC34"/>